<proteinExistence type="predicted"/>
<sequence>MKYATRVGRQMTVRELLIEALRAAPEELRPILYYLVNAYNYDEQTLREIIREVRPEEEEPMMSQFAQEIKKKALLEGIQQGRQEGHLEGRQEGRLEGLLEGLLEGEAKGETKGEAKLLMRQLSRRFQPLPNEVTDRIQKADPNTIEIWADRILDAKSLDEVFLE</sequence>
<dbReference type="Pfam" id="PF14261">
    <property type="entry name" value="DUF4351"/>
    <property type="match status" value="1"/>
</dbReference>
<dbReference type="PANTHER" id="PTHR35586">
    <property type="entry name" value="SLL1691 PROTEIN"/>
    <property type="match status" value="1"/>
</dbReference>
<dbReference type="EMBL" id="CAADFK010000490">
    <property type="protein sequence ID" value="VFK25472.1"/>
    <property type="molecule type" value="Genomic_DNA"/>
</dbReference>
<organism evidence="2">
    <name type="scientific">Candidatus Kentrum sp. LPFa</name>
    <dbReference type="NCBI Taxonomy" id="2126335"/>
    <lineage>
        <taxon>Bacteria</taxon>
        <taxon>Pseudomonadati</taxon>
        <taxon>Pseudomonadota</taxon>
        <taxon>Gammaproteobacteria</taxon>
        <taxon>Candidatus Kentrum</taxon>
    </lineage>
</organism>
<dbReference type="InterPro" id="IPR025587">
    <property type="entry name" value="DUF4351"/>
</dbReference>
<protein>
    <recommendedName>
        <fullName evidence="1">DUF4351 domain-containing protein</fullName>
    </recommendedName>
</protein>
<accession>A0A450X830</accession>
<name>A0A450X830_9GAMM</name>
<dbReference type="PANTHER" id="PTHR35586:SF1">
    <property type="entry name" value="SLL1691 PROTEIN"/>
    <property type="match status" value="1"/>
</dbReference>
<dbReference type="AlphaFoldDB" id="A0A450X830"/>
<evidence type="ECO:0000259" key="1">
    <source>
        <dbReference type="Pfam" id="PF14261"/>
    </source>
</evidence>
<gene>
    <name evidence="2" type="ORF">BECKLPF1236B_GA0070989_14902</name>
</gene>
<reference evidence="2" key="1">
    <citation type="submission" date="2019-02" db="EMBL/GenBank/DDBJ databases">
        <authorList>
            <person name="Gruber-Vodicka R. H."/>
            <person name="Seah K. B. B."/>
        </authorList>
    </citation>
    <scope>NUCLEOTIDE SEQUENCE</scope>
    <source>
        <strain evidence="2">BECK_S313</strain>
    </source>
</reference>
<feature type="domain" description="DUF4351" evidence="1">
    <location>
        <begin position="108"/>
        <end position="160"/>
    </location>
</feature>
<evidence type="ECO:0000313" key="2">
    <source>
        <dbReference type="EMBL" id="VFK25472.1"/>
    </source>
</evidence>